<sequence>MNTTTTNPHLQQLTEHISDWHSDHVSIDVDQRIVCNVALTGRDSKNGYHYSETALRGAIKLYEGKPVFLDHATNRTRPHDRSTRDLVGSIINSRFENDRIRGDIQTLDTEAGRTFVALAKTTSPAVGMSHVVLAERGKNRLVVEKIHEVVSVDAVVFPATTATFSESDFSFAMPPNNTTVETLNPNLLPGTMEVILQEIDLQLPGHLHRLTGDTFVVARRVGLFSDRVIIELQQTEKKNSEYHEICWEMKQGRVTLAKKMQQVEIESLQTDEFLEGFFKENKQLSSIRKKLEQVTEERNGLLKRIEENVRKQHRQKRTEEVKQLLNKSTLPKSAIDDHFRQQLIETIDTKKRFKLIEERKRLVQTLSSSSPYSFERDDADQQTLADESFISILQGVPTSVLN</sequence>
<protein>
    <submittedName>
        <fullName evidence="2">Uncharacterized protein</fullName>
    </submittedName>
</protein>
<evidence type="ECO:0000313" key="2">
    <source>
        <dbReference type="EMBL" id="VAX40683.1"/>
    </source>
</evidence>
<proteinExistence type="predicted"/>
<reference evidence="2" key="1">
    <citation type="submission" date="2018-06" db="EMBL/GenBank/DDBJ databases">
        <authorList>
            <person name="Zhirakovskaya E."/>
        </authorList>
    </citation>
    <scope>NUCLEOTIDE SEQUENCE</scope>
</reference>
<accession>A0A3B1DV14</accession>
<keyword evidence="1" id="KW-0175">Coiled coil</keyword>
<organism evidence="2">
    <name type="scientific">hydrothermal vent metagenome</name>
    <dbReference type="NCBI Taxonomy" id="652676"/>
    <lineage>
        <taxon>unclassified sequences</taxon>
        <taxon>metagenomes</taxon>
        <taxon>ecological metagenomes</taxon>
    </lineage>
</organism>
<dbReference type="EMBL" id="UOGL01000472">
    <property type="protein sequence ID" value="VAX40683.1"/>
    <property type="molecule type" value="Genomic_DNA"/>
</dbReference>
<name>A0A3B1DV14_9ZZZZ</name>
<gene>
    <name evidence="2" type="ORF">MNBD_PLANCTO02-2921</name>
</gene>
<evidence type="ECO:0000256" key="1">
    <source>
        <dbReference type="SAM" id="Coils"/>
    </source>
</evidence>
<feature type="coiled-coil region" evidence="1">
    <location>
        <begin position="284"/>
        <end position="322"/>
    </location>
</feature>
<dbReference type="AlphaFoldDB" id="A0A3B1DV14"/>